<accession>A0AAV8W3E0</accession>
<evidence type="ECO:0000256" key="1">
    <source>
        <dbReference type="ARBA" id="ARBA00022669"/>
    </source>
</evidence>
<keyword evidence="4" id="KW-1015">Disulfide bond</keyword>
<keyword evidence="8" id="KW-1185">Reference proteome</keyword>
<comment type="caution">
    <text evidence="7">The sequence shown here is derived from an EMBL/GenBank/DDBJ whole genome shotgun (WGS) entry which is preliminary data.</text>
</comment>
<evidence type="ECO:0000256" key="3">
    <source>
        <dbReference type="ARBA" id="ARBA00022737"/>
    </source>
</evidence>
<dbReference type="PANTHER" id="PTHR23301:SF0">
    <property type="entry name" value="CHITIN-BINDING TYPE-2 DOMAIN-CONTAINING PROTEIN-RELATED"/>
    <property type="match status" value="1"/>
</dbReference>
<dbReference type="PANTHER" id="PTHR23301">
    <property type="entry name" value="CHITIN BINDING PERITROPHIN-A"/>
    <property type="match status" value="1"/>
</dbReference>
<evidence type="ECO:0000256" key="5">
    <source>
        <dbReference type="ARBA" id="ARBA00023180"/>
    </source>
</evidence>
<evidence type="ECO:0000313" key="7">
    <source>
        <dbReference type="EMBL" id="KAJ8920555.1"/>
    </source>
</evidence>
<keyword evidence="2" id="KW-0732">Signal</keyword>
<evidence type="ECO:0000259" key="6">
    <source>
        <dbReference type="PROSITE" id="PS50940"/>
    </source>
</evidence>
<dbReference type="SUPFAM" id="SSF57625">
    <property type="entry name" value="Invertebrate chitin-binding proteins"/>
    <property type="match status" value="2"/>
</dbReference>
<dbReference type="InterPro" id="IPR051940">
    <property type="entry name" value="Chitin_bind-dev_reg"/>
</dbReference>
<organism evidence="7 8">
    <name type="scientific">Exocentrus adspersus</name>
    <dbReference type="NCBI Taxonomy" id="1586481"/>
    <lineage>
        <taxon>Eukaryota</taxon>
        <taxon>Metazoa</taxon>
        <taxon>Ecdysozoa</taxon>
        <taxon>Arthropoda</taxon>
        <taxon>Hexapoda</taxon>
        <taxon>Insecta</taxon>
        <taxon>Pterygota</taxon>
        <taxon>Neoptera</taxon>
        <taxon>Endopterygota</taxon>
        <taxon>Coleoptera</taxon>
        <taxon>Polyphaga</taxon>
        <taxon>Cucujiformia</taxon>
        <taxon>Chrysomeloidea</taxon>
        <taxon>Cerambycidae</taxon>
        <taxon>Lamiinae</taxon>
        <taxon>Acanthocinini</taxon>
        <taxon>Exocentrus</taxon>
    </lineage>
</organism>
<sequence>MAQHESIAQASWETVLFLLSEKNFLRLRTQNNTRISAQFKCPQRTGFFPDPEECDLYYVCSQGEYEEKLCPDGLVFDDRDPNHERCDIPANVDCGDRTALQEPKPSKGCPRANGYYRHPDLDACDKFYNCVDGEPNELACPPGGVIQILRAKNKFCDWLKSIRFYRDENI</sequence>
<keyword evidence="5" id="KW-0325">Glycoprotein</keyword>
<feature type="domain" description="Chitin-binding type-2" evidence="6">
    <location>
        <begin position="38"/>
        <end position="96"/>
    </location>
</feature>
<dbReference type="EMBL" id="JANEYG010000014">
    <property type="protein sequence ID" value="KAJ8920555.1"/>
    <property type="molecule type" value="Genomic_DNA"/>
</dbReference>
<protein>
    <recommendedName>
        <fullName evidence="6">Chitin-binding type-2 domain-containing protein</fullName>
    </recommendedName>
</protein>
<evidence type="ECO:0000313" key="8">
    <source>
        <dbReference type="Proteomes" id="UP001159042"/>
    </source>
</evidence>
<name>A0AAV8W3E0_9CUCU</name>
<reference evidence="7 8" key="1">
    <citation type="journal article" date="2023" name="Insect Mol. Biol.">
        <title>Genome sequencing provides insights into the evolution of gene families encoding plant cell wall-degrading enzymes in longhorned beetles.</title>
        <authorList>
            <person name="Shin N.R."/>
            <person name="Okamura Y."/>
            <person name="Kirsch R."/>
            <person name="Pauchet Y."/>
        </authorList>
    </citation>
    <scope>NUCLEOTIDE SEQUENCE [LARGE SCALE GENOMIC DNA]</scope>
    <source>
        <strain evidence="7">EAD_L_NR</strain>
    </source>
</reference>
<dbReference type="AlphaFoldDB" id="A0AAV8W3E0"/>
<evidence type="ECO:0000256" key="4">
    <source>
        <dbReference type="ARBA" id="ARBA00023157"/>
    </source>
</evidence>
<dbReference type="GO" id="GO:0005576">
    <property type="term" value="C:extracellular region"/>
    <property type="evidence" value="ECO:0007669"/>
    <property type="project" value="InterPro"/>
</dbReference>
<evidence type="ECO:0000256" key="2">
    <source>
        <dbReference type="ARBA" id="ARBA00022729"/>
    </source>
</evidence>
<dbReference type="Gene3D" id="2.170.140.10">
    <property type="entry name" value="Chitin binding domain"/>
    <property type="match status" value="2"/>
</dbReference>
<feature type="domain" description="Chitin-binding type-2" evidence="6">
    <location>
        <begin position="106"/>
        <end position="166"/>
    </location>
</feature>
<keyword evidence="1" id="KW-0147">Chitin-binding</keyword>
<keyword evidence="3" id="KW-0677">Repeat</keyword>
<dbReference type="InterPro" id="IPR036508">
    <property type="entry name" value="Chitin-bd_dom_sf"/>
</dbReference>
<dbReference type="GO" id="GO:0008061">
    <property type="term" value="F:chitin binding"/>
    <property type="evidence" value="ECO:0007669"/>
    <property type="project" value="UniProtKB-KW"/>
</dbReference>
<dbReference type="Proteomes" id="UP001159042">
    <property type="component" value="Unassembled WGS sequence"/>
</dbReference>
<dbReference type="Pfam" id="PF01607">
    <property type="entry name" value="CBM_14"/>
    <property type="match status" value="2"/>
</dbReference>
<dbReference type="InterPro" id="IPR002557">
    <property type="entry name" value="Chitin-bd_dom"/>
</dbReference>
<dbReference type="PROSITE" id="PS50940">
    <property type="entry name" value="CHIT_BIND_II"/>
    <property type="match status" value="2"/>
</dbReference>
<gene>
    <name evidence="7" type="ORF">NQ315_005424</name>
</gene>
<proteinExistence type="predicted"/>
<dbReference type="SMART" id="SM00494">
    <property type="entry name" value="ChtBD2"/>
    <property type="match status" value="2"/>
</dbReference>